<dbReference type="RefSeq" id="WP_006599610.1">
    <property type="nucleotide sequence ID" value="NZ_GL622359.1"/>
</dbReference>
<feature type="transmembrane region" description="Helical" evidence="6">
    <location>
        <begin position="572"/>
        <end position="593"/>
    </location>
</feature>
<gene>
    <name evidence="8" type="ORF">HMP0721_2188</name>
</gene>
<evidence type="ECO:0000313" key="8">
    <source>
        <dbReference type="EMBL" id="EFV00739.1"/>
    </source>
</evidence>
<evidence type="ECO:0000256" key="5">
    <source>
        <dbReference type="ARBA" id="ARBA00023136"/>
    </source>
</evidence>
<dbReference type="Gene3D" id="1.20.1640.10">
    <property type="entry name" value="Multidrug efflux transporter AcrB transmembrane domain"/>
    <property type="match status" value="2"/>
</dbReference>
<evidence type="ECO:0000256" key="4">
    <source>
        <dbReference type="ARBA" id="ARBA00022989"/>
    </source>
</evidence>
<comment type="caution">
    <text evidence="8">The sequence shown here is derived from an EMBL/GenBank/DDBJ whole genome shotgun (WGS) entry which is preliminary data.</text>
</comment>
<dbReference type="PANTHER" id="PTHR33406">
    <property type="entry name" value="MEMBRANE PROTEIN MJ1562-RELATED"/>
    <property type="match status" value="1"/>
</dbReference>
<dbReference type="PANTHER" id="PTHR33406:SF13">
    <property type="entry name" value="MEMBRANE PROTEIN YDFJ"/>
    <property type="match status" value="1"/>
</dbReference>
<feature type="transmembrane region" description="Helical" evidence="6">
    <location>
        <begin position="546"/>
        <end position="566"/>
    </location>
</feature>
<feature type="transmembrane region" description="Helical" evidence="6">
    <location>
        <begin position="356"/>
        <end position="375"/>
    </location>
</feature>
<dbReference type="InterPro" id="IPR050545">
    <property type="entry name" value="Mycobact_MmpL"/>
</dbReference>
<accession>E6MJK3</accession>
<feature type="transmembrane region" description="Helical" evidence="6">
    <location>
        <begin position="614"/>
        <end position="639"/>
    </location>
</feature>
<evidence type="ECO:0000256" key="2">
    <source>
        <dbReference type="ARBA" id="ARBA00022475"/>
    </source>
</evidence>
<proteinExistence type="predicted"/>
<dbReference type="eggNOG" id="COG1033">
    <property type="taxonomic scope" value="Bacteria"/>
</dbReference>
<feature type="transmembrane region" description="Helical" evidence="6">
    <location>
        <begin position="301"/>
        <end position="327"/>
    </location>
</feature>
<organism evidence="8 9">
    <name type="scientific">Pseudoramibacter alactolyticus ATCC 23263</name>
    <dbReference type="NCBI Taxonomy" id="887929"/>
    <lineage>
        <taxon>Bacteria</taxon>
        <taxon>Bacillati</taxon>
        <taxon>Bacillota</taxon>
        <taxon>Clostridia</taxon>
        <taxon>Eubacteriales</taxon>
        <taxon>Eubacteriaceae</taxon>
        <taxon>Pseudoramibacter</taxon>
    </lineage>
</organism>
<evidence type="ECO:0000256" key="1">
    <source>
        <dbReference type="ARBA" id="ARBA00004651"/>
    </source>
</evidence>
<evidence type="ECO:0000259" key="7">
    <source>
        <dbReference type="Pfam" id="PF03176"/>
    </source>
</evidence>
<feature type="transmembrane region" description="Helical" evidence="6">
    <location>
        <begin position="268"/>
        <end position="295"/>
    </location>
</feature>
<evidence type="ECO:0000313" key="9">
    <source>
        <dbReference type="Proteomes" id="UP000004754"/>
    </source>
</evidence>
<keyword evidence="3 6" id="KW-0812">Transmembrane</keyword>
<sequence>MAAFGKNIVRLRIPILIVGLLLLIPSAFGYFNTRINYDILTYLPDSIDTIKGQDILMKDFGKGGFSLVIFKGMSDKQVAAVEKKFKKIDHVNSVIWYDSVADLTIPKKMIPSDVYKAFNKGDETMMAVFFDTSTSADETMQAITQMRRIAGKQCFVSGMSAMVTDLKNLSEQEEPVYIAIAVALSCLVMMIFMDSYIVPFIFLASIGIAILWNLGSNIFLGDISYITKALAAVLQLAVTMDYSIFLWHSYEEQLNLNNGNRETAMARAINATIVSVTGSSVTTVAGFIALCFMTFKLGMNLGIVMAKGVILGVISCVTVLPALILTFDRLIERTRHRSVLPDMKRLARGIVGRRRLVLALFLIIWIPAAIGYTHTQSYYDMGAKLPKNLGYTIARHKLENDFDTGSTHMILADKNLSAKKTYQMTRAVKGVKGVKAVLGTDSLLGPTVPESMIPDKIRDIMESKRYKLLIVTSRYTTGTDAVNAQVTRINRVMHRYDHKGMLIGEAPATKDLVTIADHDFSVVNIVSIAMIFVIIALVLQSFSLPFILVAVIEFAIFINLGIPFYTGTSLVFIAPICISTIQLGATVDYAILMTTRYKRERFTGKAKGQAVENALAFAIPSIIVSAAGFFAATFGVGIYSNVDIISSLCMLMARGALVSMAAVVFVLPSLLMLFDHLILKTSRGFVDPDRALLNADAALD</sequence>
<feature type="transmembrane region" description="Helical" evidence="6">
    <location>
        <begin position="520"/>
        <end position="539"/>
    </location>
</feature>
<dbReference type="InterPro" id="IPR004869">
    <property type="entry name" value="MMPL_dom"/>
</dbReference>
<feature type="transmembrane region" description="Helical" evidence="6">
    <location>
        <begin position="176"/>
        <end position="193"/>
    </location>
</feature>
<feature type="transmembrane region" description="Helical" evidence="6">
    <location>
        <begin position="651"/>
        <end position="674"/>
    </location>
</feature>
<feature type="transmembrane region" description="Helical" evidence="6">
    <location>
        <begin position="200"/>
        <end position="219"/>
    </location>
</feature>
<keyword evidence="4 6" id="KW-1133">Transmembrane helix</keyword>
<dbReference type="SUPFAM" id="SSF82866">
    <property type="entry name" value="Multidrug efflux transporter AcrB transmembrane domain"/>
    <property type="match status" value="2"/>
</dbReference>
<dbReference type="AlphaFoldDB" id="E6MJK3"/>
<keyword evidence="5 6" id="KW-0472">Membrane</keyword>
<dbReference type="HOGENOM" id="CLU_007352_0_0_9"/>
<name>E6MJK3_9FIRM</name>
<reference evidence="8 9" key="1">
    <citation type="submission" date="2010-12" db="EMBL/GenBank/DDBJ databases">
        <authorList>
            <person name="Muzny D."/>
            <person name="Qin X."/>
            <person name="Deng J."/>
            <person name="Jiang H."/>
            <person name="Liu Y."/>
            <person name="Qu J."/>
            <person name="Song X.-Z."/>
            <person name="Zhang L."/>
            <person name="Thornton R."/>
            <person name="Coyle M."/>
            <person name="Francisco L."/>
            <person name="Jackson L."/>
            <person name="Javaid M."/>
            <person name="Korchina V."/>
            <person name="Kovar C."/>
            <person name="Mata R."/>
            <person name="Mathew T."/>
            <person name="Ngo R."/>
            <person name="Nguyen L."/>
            <person name="Nguyen N."/>
            <person name="Okwuonu G."/>
            <person name="Ongeri F."/>
            <person name="Pham C."/>
            <person name="Simmons D."/>
            <person name="Wilczek-Boney K."/>
            <person name="Hale W."/>
            <person name="Jakkamsetti A."/>
            <person name="Pham P."/>
            <person name="Ruth R."/>
            <person name="San Lucas F."/>
            <person name="Warren J."/>
            <person name="Zhang J."/>
            <person name="Zhao Z."/>
            <person name="Zhou C."/>
            <person name="Zhu D."/>
            <person name="Lee S."/>
            <person name="Bess C."/>
            <person name="Blankenburg K."/>
            <person name="Forbes L."/>
            <person name="Fu Q."/>
            <person name="Gubbala S."/>
            <person name="Hirani K."/>
            <person name="Jayaseelan J.C."/>
            <person name="Lara F."/>
            <person name="Munidasa M."/>
            <person name="Palculict T."/>
            <person name="Patil S."/>
            <person name="Pu L.-L."/>
            <person name="Saada N."/>
            <person name="Tang L."/>
            <person name="Weissenberger G."/>
            <person name="Zhu Y."/>
            <person name="Hemphill L."/>
            <person name="Shang Y."/>
            <person name="Youmans B."/>
            <person name="Ayvaz T."/>
            <person name="Ross M."/>
            <person name="Santibanez J."/>
            <person name="Aqrawi P."/>
            <person name="Gross S."/>
            <person name="Joshi V."/>
            <person name="Fowler G."/>
            <person name="Nazareth L."/>
            <person name="Reid J."/>
            <person name="Worley K."/>
            <person name="Petrosino J."/>
            <person name="Highlander S."/>
            <person name="Gibbs R."/>
        </authorList>
    </citation>
    <scope>NUCLEOTIDE SEQUENCE [LARGE SCALE GENOMIC DNA]</scope>
    <source>
        <strain evidence="8 9">ATCC 23263</strain>
    </source>
</reference>
<dbReference type="GO" id="GO:0005886">
    <property type="term" value="C:plasma membrane"/>
    <property type="evidence" value="ECO:0007669"/>
    <property type="project" value="UniProtKB-SubCell"/>
</dbReference>
<dbReference type="Proteomes" id="UP000004754">
    <property type="component" value="Unassembled WGS sequence"/>
</dbReference>
<keyword evidence="9" id="KW-1185">Reference proteome</keyword>
<keyword evidence="2" id="KW-1003">Cell membrane</keyword>
<evidence type="ECO:0000256" key="6">
    <source>
        <dbReference type="SAM" id="Phobius"/>
    </source>
</evidence>
<dbReference type="OrthoDB" id="9782006at2"/>
<dbReference type="Pfam" id="PF03176">
    <property type="entry name" value="MMPL"/>
    <property type="match status" value="2"/>
</dbReference>
<evidence type="ECO:0000256" key="3">
    <source>
        <dbReference type="ARBA" id="ARBA00022692"/>
    </source>
</evidence>
<protein>
    <recommendedName>
        <fullName evidence="7">Membrane transport protein MMPL domain-containing protein</fullName>
    </recommendedName>
</protein>
<comment type="subcellular location">
    <subcellularLocation>
        <location evidence="1">Cell membrane</location>
        <topology evidence="1">Multi-pass membrane protein</topology>
    </subcellularLocation>
</comment>
<dbReference type="EMBL" id="AEQN01000028">
    <property type="protein sequence ID" value="EFV00739.1"/>
    <property type="molecule type" value="Genomic_DNA"/>
</dbReference>
<feature type="domain" description="Membrane transport protein MMPL" evidence="7">
    <location>
        <begin position="468"/>
        <end position="674"/>
    </location>
</feature>
<feature type="domain" description="Membrane transport protein MMPL" evidence="7">
    <location>
        <begin position="134"/>
        <end position="330"/>
    </location>
</feature>
<dbReference type="STRING" id="887929.HMP0721_2188"/>